<evidence type="ECO:0000256" key="8">
    <source>
        <dbReference type="ARBA" id="ARBA00023136"/>
    </source>
</evidence>
<dbReference type="GO" id="GO:0051260">
    <property type="term" value="P:protein homooligomerization"/>
    <property type="evidence" value="ECO:0007669"/>
    <property type="project" value="UniProtKB-ARBA"/>
</dbReference>
<proteinExistence type="inferred from homology"/>
<dbReference type="FunFam" id="1.20.1280.290:FF:000002">
    <property type="entry name" value="Bidirectional sugar transporter SWEET"/>
    <property type="match status" value="1"/>
</dbReference>
<sequence length="258" mass="28497">MGLLRFLCGVLGTAFSILISAFLLVIRSPSSFIALFVLRAFPVSNIGNAVGLFLFLAPIMTFKRIIRSQSTEQFSGVPYVISLLNCLFYTWYGLPFMSSDNLLISIVSGIGVKERAKIIGHCSLALILFITFAFVSPFALHGKTRKLLCGITLDISSTIMYASPLSVMMSVIKMKFMPFSLLLFTFLCGIFRLTYGLLSRDLFLIVPNGLGTGLGAAQLILYAIYCKNRSHMANEITDEFAETDLEKTDQMQKLSCLA</sequence>
<organism evidence="10">
    <name type="scientific">Eucalyptus grandis</name>
    <name type="common">Flooded gum</name>
    <dbReference type="NCBI Taxonomy" id="71139"/>
    <lineage>
        <taxon>Eukaryota</taxon>
        <taxon>Viridiplantae</taxon>
        <taxon>Streptophyta</taxon>
        <taxon>Embryophyta</taxon>
        <taxon>Tracheophyta</taxon>
        <taxon>Spermatophyta</taxon>
        <taxon>Magnoliopsida</taxon>
        <taxon>eudicotyledons</taxon>
        <taxon>Gunneridae</taxon>
        <taxon>Pentapetalae</taxon>
        <taxon>rosids</taxon>
        <taxon>malvids</taxon>
        <taxon>Myrtales</taxon>
        <taxon>Myrtaceae</taxon>
        <taxon>Myrtoideae</taxon>
        <taxon>Eucalypteae</taxon>
        <taxon>Eucalyptus</taxon>
    </lineage>
</organism>
<dbReference type="InParanoid" id="A0A059BYZ1"/>
<comment type="subcellular location">
    <subcellularLocation>
        <location evidence="1">Endomembrane system</location>
        <topology evidence="1">Multi-pass membrane protein</topology>
    </subcellularLocation>
</comment>
<dbReference type="GO" id="GO:0012505">
    <property type="term" value="C:endomembrane system"/>
    <property type="evidence" value="ECO:0007669"/>
    <property type="project" value="UniProtKB-SubCell"/>
</dbReference>
<dbReference type="InterPro" id="IPR047664">
    <property type="entry name" value="SWEET"/>
</dbReference>
<feature type="transmembrane region" description="Helical" evidence="9">
    <location>
        <begin position="202"/>
        <end position="225"/>
    </location>
</feature>
<evidence type="ECO:0000256" key="2">
    <source>
        <dbReference type="ARBA" id="ARBA00007809"/>
    </source>
</evidence>
<feature type="transmembrane region" description="Helical" evidence="9">
    <location>
        <begin position="118"/>
        <end position="140"/>
    </location>
</feature>
<dbReference type="GO" id="GO:0051119">
    <property type="term" value="F:sugar transmembrane transporter activity"/>
    <property type="evidence" value="ECO:0000318"/>
    <property type="project" value="GO_Central"/>
</dbReference>
<feature type="transmembrane region" description="Helical" evidence="9">
    <location>
        <begin position="7"/>
        <end position="26"/>
    </location>
</feature>
<evidence type="ECO:0000256" key="7">
    <source>
        <dbReference type="ARBA" id="ARBA00022989"/>
    </source>
</evidence>
<dbReference type="Gramene" id="KCW71176">
    <property type="protein sequence ID" value="KCW71176"/>
    <property type="gene ID" value="EUGRSUZ_F04269"/>
</dbReference>
<keyword evidence="4 9" id="KW-0762">Sugar transport</keyword>
<dbReference type="InterPro" id="IPR004316">
    <property type="entry name" value="SWEET_rpt"/>
</dbReference>
<dbReference type="EMBL" id="KK198758">
    <property type="protein sequence ID" value="KCW71176.1"/>
    <property type="molecule type" value="Genomic_DNA"/>
</dbReference>
<keyword evidence="6" id="KW-0677">Repeat</keyword>
<protein>
    <recommendedName>
        <fullName evidence="9">Bidirectional sugar transporter SWEET</fullName>
    </recommendedName>
</protein>
<comment type="similarity">
    <text evidence="2 9">Belongs to the SWEET sugar transporter family.</text>
</comment>
<dbReference type="PANTHER" id="PTHR10791">
    <property type="entry name" value="RAG1-ACTIVATING PROTEIN 1"/>
    <property type="match status" value="1"/>
</dbReference>
<evidence type="ECO:0000256" key="3">
    <source>
        <dbReference type="ARBA" id="ARBA00022448"/>
    </source>
</evidence>
<keyword evidence="3 9" id="KW-0813">Transport</keyword>
<dbReference type="AlphaFoldDB" id="A0A059BYZ1"/>
<evidence type="ECO:0000256" key="1">
    <source>
        <dbReference type="ARBA" id="ARBA00004127"/>
    </source>
</evidence>
<evidence type="ECO:0000256" key="4">
    <source>
        <dbReference type="ARBA" id="ARBA00022597"/>
    </source>
</evidence>
<feature type="transmembrane region" description="Helical" evidence="9">
    <location>
        <begin position="176"/>
        <end position="195"/>
    </location>
</feature>
<keyword evidence="7 9" id="KW-1133">Transmembrane helix</keyword>
<evidence type="ECO:0000256" key="9">
    <source>
        <dbReference type="RuleBase" id="RU910715"/>
    </source>
</evidence>
<keyword evidence="8 9" id="KW-0472">Membrane</keyword>
<comment type="function">
    <text evidence="9">Mediates both low-affinity uptake and efflux of sugar across the membrane.</text>
</comment>
<dbReference type="GO" id="GO:0016020">
    <property type="term" value="C:membrane"/>
    <property type="evidence" value="ECO:0000318"/>
    <property type="project" value="GO_Central"/>
</dbReference>
<accession>A0A059BYZ1</accession>
<keyword evidence="5 9" id="KW-0812">Transmembrane</keyword>
<dbReference type="GO" id="GO:0008643">
    <property type="term" value="P:carbohydrate transport"/>
    <property type="evidence" value="ECO:0000318"/>
    <property type="project" value="GO_Central"/>
</dbReference>
<evidence type="ECO:0000256" key="6">
    <source>
        <dbReference type="ARBA" id="ARBA00022737"/>
    </source>
</evidence>
<evidence type="ECO:0000313" key="10">
    <source>
        <dbReference type="EMBL" id="KCW71176.1"/>
    </source>
</evidence>
<feature type="transmembrane region" description="Helical" evidence="9">
    <location>
        <begin position="32"/>
        <end position="56"/>
    </location>
</feature>
<feature type="transmembrane region" description="Helical" evidence="9">
    <location>
        <begin position="77"/>
        <end position="98"/>
    </location>
</feature>
<reference evidence="10" key="1">
    <citation type="submission" date="2013-07" db="EMBL/GenBank/DDBJ databases">
        <title>The genome of Eucalyptus grandis.</title>
        <authorList>
            <person name="Schmutz J."/>
            <person name="Hayes R."/>
            <person name="Myburg A."/>
            <person name="Tuskan G."/>
            <person name="Grattapaglia D."/>
            <person name="Rokhsar D.S."/>
        </authorList>
    </citation>
    <scope>NUCLEOTIDE SEQUENCE</scope>
    <source>
        <tissue evidence="10">Leaf extractions</tissue>
    </source>
</reference>
<name>A0A059BYZ1_EUCGR</name>
<gene>
    <name evidence="10" type="ORF">EUGRSUZ_F04269</name>
</gene>
<dbReference type="Gene3D" id="1.20.1280.290">
    <property type="match status" value="2"/>
</dbReference>
<evidence type="ECO:0000256" key="5">
    <source>
        <dbReference type="ARBA" id="ARBA00022692"/>
    </source>
</evidence>
<dbReference type="PANTHER" id="PTHR10791:SF44">
    <property type="entry name" value="BIDIRECTIONAL SUGAR TRANSPORTER SWEET1"/>
    <property type="match status" value="1"/>
</dbReference>
<dbReference type="Pfam" id="PF03083">
    <property type="entry name" value="MtN3_slv"/>
    <property type="match status" value="2"/>
</dbReference>
<comment type="caution">
    <text evidence="9">Lacks conserved residue(s) required for the propagation of feature annotation.</text>
</comment>